<sequence length="413" mass="43236">MVLLRKFVVALVGVAAACVVAPVGAASLPVGPAGDAFYLPPQPLPPGPRGSVIWVRPLEGTMALPSAATNSLVLYRSTGAAGGTVAVSGTLSIPPGEAPRGGWPVIVWTHGTTGLAPICAPSRDTDSGPEHGYIAVIRTLLDGFVKNGYAIVATDYEGLGVPGDQPFLQGAPTARNALDLLRAGRAIEPKLGRDYAVLGHSQGGQVDLFAAALGPSYVAEFRLRGNVAFAPGSQIMDRLRLVMTSGNNELSLPYVLYTLQSYARSNPNIDLKRILTPTALSHLPDLMQGCMTAALTTGYWSTAIAKEQFVAKPDLRAFQTMARRNEPGLLRIKAPTMIVQGKDDVTVMPQATDDVARQLCARGNQLDYLPVAGADHDGSMSKGGADALAFINARFRGVTAGSNCKALPKAATK</sequence>
<evidence type="ECO:0000256" key="1">
    <source>
        <dbReference type="SAM" id="SignalP"/>
    </source>
</evidence>
<dbReference type="Gene3D" id="3.40.50.1820">
    <property type="entry name" value="alpha/beta hydrolase"/>
    <property type="match status" value="2"/>
</dbReference>
<dbReference type="SUPFAM" id="SSF53474">
    <property type="entry name" value="alpha/beta-Hydrolases"/>
    <property type="match status" value="1"/>
</dbReference>
<dbReference type="GO" id="GO:0004806">
    <property type="term" value="F:triacylglycerol lipase activity"/>
    <property type="evidence" value="ECO:0007669"/>
    <property type="project" value="InterPro"/>
</dbReference>
<dbReference type="HOGENOM" id="CLU_029538_3_3_5"/>
<evidence type="ECO:0000313" key="2">
    <source>
        <dbReference type="EMBL" id="ABD86159.1"/>
    </source>
</evidence>
<name>Q21BS7_RHOPB</name>
<dbReference type="EMBL" id="CP000301">
    <property type="protein sequence ID" value="ABD86159.1"/>
    <property type="molecule type" value="Genomic_DNA"/>
</dbReference>
<organism evidence="2">
    <name type="scientific">Rhodopseudomonas palustris (strain BisB18)</name>
    <dbReference type="NCBI Taxonomy" id="316056"/>
    <lineage>
        <taxon>Bacteria</taxon>
        <taxon>Pseudomonadati</taxon>
        <taxon>Pseudomonadota</taxon>
        <taxon>Alphaproteobacteria</taxon>
        <taxon>Hyphomicrobiales</taxon>
        <taxon>Nitrobacteraceae</taxon>
        <taxon>Rhodopseudomonas</taxon>
    </lineage>
</organism>
<dbReference type="eggNOG" id="COG1073">
    <property type="taxonomic scope" value="Bacteria"/>
</dbReference>
<dbReference type="STRING" id="316056.RPC_0584"/>
<dbReference type="PANTHER" id="PTHR34853">
    <property type="match status" value="1"/>
</dbReference>
<protein>
    <submittedName>
        <fullName evidence="2">Secretory lipase</fullName>
    </submittedName>
</protein>
<dbReference type="KEGG" id="rpc:RPC_0584"/>
<dbReference type="ESTHER" id="rhopb-q21bs7">
    <property type="family name" value="Fungal-Bact_LIP"/>
</dbReference>
<accession>Q21BS7</accession>
<dbReference type="InterPro" id="IPR029058">
    <property type="entry name" value="AB_hydrolase_fold"/>
</dbReference>
<dbReference type="OrthoDB" id="9955at2"/>
<dbReference type="AlphaFoldDB" id="Q21BS7"/>
<dbReference type="PIRSF" id="PIRSF029171">
    <property type="entry name" value="Esterase_LipA"/>
    <property type="match status" value="1"/>
</dbReference>
<reference evidence="2" key="1">
    <citation type="submission" date="2006-03" db="EMBL/GenBank/DDBJ databases">
        <title>Complete sequence of Rhodopseudomonas palustris BisB18.</title>
        <authorList>
            <consortium name="US DOE Joint Genome Institute"/>
            <person name="Copeland A."/>
            <person name="Lucas S."/>
            <person name="Lapidus A."/>
            <person name="Barry K."/>
            <person name="Detter J.C."/>
            <person name="Glavina del Rio T."/>
            <person name="Hammon N."/>
            <person name="Israni S."/>
            <person name="Dalin E."/>
            <person name="Tice H."/>
            <person name="Pitluck S."/>
            <person name="Chain P."/>
            <person name="Malfatti S."/>
            <person name="Shin M."/>
            <person name="Vergez L."/>
            <person name="Schmutz J."/>
            <person name="Larimer F."/>
            <person name="Land M."/>
            <person name="Hauser L."/>
            <person name="Pelletier D.A."/>
            <person name="Kyrpides N."/>
            <person name="Anderson I."/>
            <person name="Oda Y."/>
            <person name="Harwood C.S."/>
            <person name="Richardson P."/>
        </authorList>
    </citation>
    <scope>NUCLEOTIDE SEQUENCE [LARGE SCALE GENOMIC DNA]</scope>
    <source>
        <strain evidence="2">BisB18</strain>
    </source>
</reference>
<dbReference type="PROSITE" id="PS51257">
    <property type="entry name" value="PROKAR_LIPOPROTEIN"/>
    <property type="match status" value="1"/>
</dbReference>
<feature type="chain" id="PRO_5004199795" evidence="1">
    <location>
        <begin position="26"/>
        <end position="413"/>
    </location>
</feature>
<dbReference type="Pfam" id="PF03583">
    <property type="entry name" value="LIP"/>
    <property type="match status" value="1"/>
</dbReference>
<dbReference type="RefSeq" id="WP_011471067.1">
    <property type="nucleotide sequence ID" value="NC_007925.1"/>
</dbReference>
<dbReference type="GO" id="GO:0016042">
    <property type="term" value="P:lipid catabolic process"/>
    <property type="evidence" value="ECO:0007669"/>
    <property type="project" value="InterPro"/>
</dbReference>
<feature type="signal peptide" evidence="1">
    <location>
        <begin position="1"/>
        <end position="25"/>
    </location>
</feature>
<keyword evidence="1" id="KW-0732">Signal</keyword>
<proteinExistence type="predicted"/>
<dbReference type="InterPro" id="IPR005152">
    <property type="entry name" value="Lipase_secreted"/>
</dbReference>
<dbReference type="PANTHER" id="PTHR34853:SF1">
    <property type="entry name" value="LIPASE 5"/>
    <property type="match status" value="1"/>
</dbReference>
<gene>
    <name evidence="2" type="ordered locus">RPC_0584</name>
</gene>